<protein>
    <recommendedName>
        <fullName evidence="2">Carboxylic ester hydrolase</fullName>
    </recommendedName>
</protein>
<dbReference type="InterPro" id="IPR029058">
    <property type="entry name" value="AB_hydrolase_fold"/>
</dbReference>
<reference evidence="1" key="1">
    <citation type="journal article" date="2010" name="Science">
        <title>Plasticity of animal genome architecture unmasked by rapid evolution of a pelagic tunicate.</title>
        <authorList>
            <person name="Denoeud F."/>
            <person name="Henriet S."/>
            <person name="Mungpakdee S."/>
            <person name="Aury J.M."/>
            <person name="Da Silva C."/>
            <person name="Brinkmann H."/>
            <person name="Mikhaleva J."/>
            <person name="Olsen L.C."/>
            <person name="Jubin C."/>
            <person name="Canestro C."/>
            <person name="Bouquet J.M."/>
            <person name="Danks G."/>
            <person name="Poulain J."/>
            <person name="Campsteijn C."/>
            <person name="Adamski M."/>
            <person name="Cross I."/>
            <person name="Yadetie F."/>
            <person name="Muffato M."/>
            <person name="Louis A."/>
            <person name="Butcher S."/>
            <person name="Tsagkogeorga G."/>
            <person name="Konrad A."/>
            <person name="Singh S."/>
            <person name="Jensen M.F."/>
            <person name="Cong E.H."/>
            <person name="Eikeseth-Otteraa H."/>
            <person name="Noel B."/>
            <person name="Anthouard V."/>
            <person name="Porcel B.M."/>
            <person name="Kachouri-Lafond R."/>
            <person name="Nishino A."/>
            <person name="Ugolini M."/>
            <person name="Chourrout P."/>
            <person name="Nishida H."/>
            <person name="Aasland R."/>
            <person name="Huzurbazar S."/>
            <person name="Westhof E."/>
            <person name="Delsuc F."/>
            <person name="Lehrach H."/>
            <person name="Reinhardt R."/>
            <person name="Weissenbach J."/>
            <person name="Roy S.W."/>
            <person name="Artiguenave F."/>
            <person name="Postlethwait J.H."/>
            <person name="Manak J.R."/>
            <person name="Thompson E.M."/>
            <person name="Jaillon O."/>
            <person name="Du Pasquier L."/>
            <person name="Boudinot P."/>
            <person name="Liberles D.A."/>
            <person name="Volff J.N."/>
            <person name="Philippe H."/>
            <person name="Lenhard B."/>
            <person name="Roest Crollius H."/>
            <person name="Wincker P."/>
            <person name="Chourrout D."/>
        </authorList>
    </citation>
    <scope>NUCLEOTIDE SEQUENCE [LARGE SCALE GENOMIC DNA]</scope>
</reference>
<evidence type="ECO:0008006" key="2">
    <source>
        <dbReference type="Google" id="ProtNLM"/>
    </source>
</evidence>
<dbReference type="Gene3D" id="3.40.50.1820">
    <property type="entry name" value="alpha/beta hydrolase"/>
    <property type="match status" value="1"/>
</dbReference>
<dbReference type="Proteomes" id="UP000011014">
    <property type="component" value="Unassembled WGS sequence"/>
</dbReference>
<accession>E4YEB4</accession>
<proteinExistence type="predicted"/>
<dbReference type="SUPFAM" id="SSF53474">
    <property type="entry name" value="alpha/beta-Hydrolases"/>
    <property type="match status" value="1"/>
</dbReference>
<name>E4YEB4_OIKDI</name>
<sequence length="364" mass="41602">MKFLAFQVAFVASTANTGNERVTCDHADFFDPSILPEGFDNDLALCKWIQGMKFQRELLAIEKAEHESTFEQVDWRSEEINFALDGTSRCQVRIQYSMRSNLIQADAETTLCDCAELRANNRLVRYSLPSHSDLDEGEGIPVVMMFHGWTISSITSFRTEDDYYCQNNKVRVTQALLDAGYAVFAPSASALGDNQDGGDWAYWLTNIPGYDSLDNWTRSSDHQMLINLWSQLSRGLHGYKFNLNKMHATGFSSGGFMTSRMGFSYPGMFNSLSINGGSYYNCDGVCNRYLDEFEKELIDLHPPTQILRGATDPVVLASSNVDYDRELNRRDWITNRRVNREKVGHRWLDEAPELILDWIKRHNK</sequence>
<dbReference type="EMBL" id="FN654454">
    <property type="protein sequence ID" value="CBY33864.1"/>
    <property type="molecule type" value="Genomic_DNA"/>
</dbReference>
<evidence type="ECO:0000313" key="1">
    <source>
        <dbReference type="EMBL" id="CBY33864.1"/>
    </source>
</evidence>
<gene>
    <name evidence="1" type="ORF">GSOID_T00021819001</name>
</gene>
<dbReference type="AlphaFoldDB" id="E4YEB4"/>
<organism evidence="1">
    <name type="scientific">Oikopleura dioica</name>
    <name type="common">Tunicate</name>
    <dbReference type="NCBI Taxonomy" id="34765"/>
    <lineage>
        <taxon>Eukaryota</taxon>
        <taxon>Metazoa</taxon>
        <taxon>Chordata</taxon>
        <taxon>Tunicata</taxon>
        <taxon>Appendicularia</taxon>
        <taxon>Copelata</taxon>
        <taxon>Oikopleuridae</taxon>
        <taxon>Oikopleura</taxon>
    </lineage>
</organism>